<feature type="domain" description="Bacillithiol biosynthesis BshC C-terminal coiled-coil" evidence="4">
    <location>
        <begin position="378"/>
        <end position="532"/>
    </location>
</feature>
<dbReference type="Pfam" id="PF10079">
    <property type="entry name" value="Rossmann-like_BshC"/>
    <property type="match status" value="1"/>
</dbReference>
<sequence length="534" mass="62091">MSIHKIAYKETGYFSKLICDYLEDKESLNQFYSNFPTLENFKKQLEAKSFSSENRSVLVSALRNQYKNLEAGETVESAVKQLEQENTFTVTTGHQLNLFTGPLYFLYKIISTITLSRKLKEAYTEYNFVPVYWMATEDHDFDEINYFRLHGKKIQWNREDIQDNDKGAVGVLKTEGLQEVFNLICAELGNTHLAKELCNLFESAYLKHDTLTEATRFLAHHIFSQYGLVIVDGDDHQLKSIFAPYMKQELLKNKAYKAVTTQAEKLEKAGYSIQVNAREINLFYLADGIRERIIERDSRYFVNDTSIEFSEEELLVKLEETPESFSPNVIMRPLYQEVILPNLAYIGGGGEIAYWLELKSFFDAVEVTFPMLMVRNSALLITEKQQEKLKKLNVSIEDLFLNQNDLVNRKIRKISNIDVDFSSQKEYLVKQFEDLYKLASETDASFLGAVKAQEVKQLKGLDHLEKRLLKAQKKKLGDHVRRLTTIQNELFPLENLQERIMNFSEFYLEYGSDLIPQLFEALDPLDYRFTVIIK</sequence>
<dbReference type="InterPro" id="IPR055398">
    <property type="entry name" value="Rossmann-like_BshC"/>
</dbReference>
<dbReference type="OrthoDB" id="9765151at2"/>
<organism evidence="5 6">
    <name type="scientific">Leeuwenhoekiella polynyae</name>
    <dbReference type="NCBI Taxonomy" id="1550906"/>
    <lineage>
        <taxon>Bacteria</taxon>
        <taxon>Pseudomonadati</taxon>
        <taxon>Bacteroidota</taxon>
        <taxon>Flavobacteriia</taxon>
        <taxon>Flavobacteriales</taxon>
        <taxon>Flavobacteriaceae</taxon>
        <taxon>Leeuwenhoekiella</taxon>
    </lineage>
</organism>
<accession>A0A4Q0P5P4</accession>
<dbReference type="GO" id="GO:0016874">
    <property type="term" value="F:ligase activity"/>
    <property type="evidence" value="ECO:0007669"/>
    <property type="project" value="UniProtKB-UniRule"/>
</dbReference>
<evidence type="ECO:0000256" key="1">
    <source>
        <dbReference type="ARBA" id="ARBA00022598"/>
    </source>
</evidence>
<keyword evidence="6" id="KW-1185">Reference proteome</keyword>
<protein>
    <recommendedName>
        <fullName evidence="2">Putative cysteine ligase BshC</fullName>
        <ecNumber evidence="2">6.-.-.-</ecNumber>
    </recommendedName>
</protein>
<dbReference type="EMBL" id="QOVK01000008">
    <property type="protein sequence ID" value="RXG21376.1"/>
    <property type="molecule type" value="Genomic_DNA"/>
</dbReference>
<dbReference type="AlphaFoldDB" id="A0A4Q0P5P4"/>
<feature type="domain" description="Bacillithiol biosynthesis BshC N-terminal Rossmann-like" evidence="3">
    <location>
        <begin position="1"/>
        <end position="376"/>
    </location>
</feature>
<reference evidence="5 6" key="1">
    <citation type="submission" date="2018-07" db="EMBL/GenBank/DDBJ databases">
        <title>Leeuwenhoekiella genomics.</title>
        <authorList>
            <person name="Tahon G."/>
            <person name="Willems A."/>
        </authorList>
    </citation>
    <scope>NUCLEOTIDE SEQUENCE [LARGE SCALE GENOMIC DNA]</scope>
    <source>
        <strain evidence="5 6">LMG 29608</strain>
    </source>
</reference>
<dbReference type="InterPro" id="IPR011199">
    <property type="entry name" value="Bacillithiol_biosynth_BshC"/>
</dbReference>
<dbReference type="Pfam" id="PF24850">
    <property type="entry name" value="CC_BshC"/>
    <property type="match status" value="1"/>
</dbReference>
<keyword evidence="1 2" id="KW-0436">Ligase</keyword>
<name>A0A4Q0P5P4_9FLAO</name>
<evidence type="ECO:0000313" key="5">
    <source>
        <dbReference type="EMBL" id="RXG21376.1"/>
    </source>
</evidence>
<dbReference type="Proteomes" id="UP000289859">
    <property type="component" value="Unassembled WGS sequence"/>
</dbReference>
<evidence type="ECO:0000313" key="6">
    <source>
        <dbReference type="Proteomes" id="UP000289859"/>
    </source>
</evidence>
<evidence type="ECO:0000259" key="4">
    <source>
        <dbReference type="Pfam" id="PF24850"/>
    </source>
</evidence>
<dbReference type="HAMAP" id="MF_01867">
    <property type="entry name" value="BshC"/>
    <property type="match status" value="1"/>
</dbReference>
<evidence type="ECO:0000256" key="2">
    <source>
        <dbReference type="HAMAP-Rule" id="MF_01867"/>
    </source>
</evidence>
<dbReference type="RefSeq" id="WP_128765667.1">
    <property type="nucleotide sequence ID" value="NZ_JBHUOO010000025.1"/>
</dbReference>
<dbReference type="EC" id="6.-.-.-" evidence="2"/>
<proteinExistence type="inferred from homology"/>
<evidence type="ECO:0000259" key="3">
    <source>
        <dbReference type="Pfam" id="PF10079"/>
    </source>
</evidence>
<comment type="caution">
    <text evidence="5">The sequence shown here is derived from an EMBL/GenBank/DDBJ whole genome shotgun (WGS) entry which is preliminary data.</text>
</comment>
<dbReference type="InterPro" id="IPR055399">
    <property type="entry name" value="CC_BshC"/>
</dbReference>
<comment type="similarity">
    <text evidence="2">Belongs to the BshC family.</text>
</comment>
<gene>
    <name evidence="2" type="primary">bshC</name>
    <name evidence="5" type="ORF">DSM02_2231</name>
</gene>
<dbReference type="NCBIfam" id="TIGR03998">
    <property type="entry name" value="thiol_BshC"/>
    <property type="match status" value="1"/>
</dbReference>
<dbReference type="PIRSF" id="PIRSF012535">
    <property type="entry name" value="UCP012535"/>
    <property type="match status" value="1"/>
</dbReference>